<feature type="compositionally biased region" description="Low complexity" evidence="10">
    <location>
        <begin position="278"/>
        <end position="287"/>
    </location>
</feature>
<evidence type="ECO:0000313" key="12">
    <source>
        <dbReference type="EMBL" id="KAK1692143.1"/>
    </source>
</evidence>
<dbReference type="Gene3D" id="3.30.457.50">
    <property type="entry name" value="Chromosome segregation protein Spc25"/>
    <property type="match status" value="1"/>
</dbReference>
<dbReference type="PANTHER" id="PTHR14281">
    <property type="entry name" value="KINETOCHORE PROTEIN SPC25-RELATED"/>
    <property type="match status" value="1"/>
</dbReference>
<name>A0AAD8TU73_LOLMU</name>
<protein>
    <recommendedName>
        <fullName evidence="9">Kinetochore protein SPC25</fullName>
    </recommendedName>
</protein>
<feature type="domain" description="Chromosome segregation protein Spc25 C-terminal" evidence="11">
    <location>
        <begin position="165"/>
        <end position="215"/>
    </location>
</feature>
<accession>A0AAD8TU73</accession>
<dbReference type="GO" id="GO:0005634">
    <property type="term" value="C:nucleus"/>
    <property type="evidence" value="ECO:0007669"/>
    <property type="project" value="UniProtKB-SubCell"/>
</dbReference>
<dbReference type="InterPro" id="IPR013255">
    <property type="entry name" value="Spc25_C"/>
</dbReference>
<evidence type="ECO:0000256" key="9">
    <source>
        <dbReference type="RuleBase" id="RU367150"/>
    </source>
</evidence>
<feature type="compositionally biased region" description="Low complexity" evidence="10">
    <location>
        <begin position="238"/>
        <end position="252"/>
    </location>
</feature>
<comment type="similarity">
    <text evidence="2 9">Belongs to the SPC25 family.</text>
</comment>
<evidence type="ECO:0000256" key="5">
    <source>
        <dbReference type="ARBA" id="ARBA00022776"/>
    </source>
</evidence>
<keyword evidence="5 9" id="KW-0498">Mitosis</keyword>
<comment type="caution">
    <text evidence="12">The sequence shown here is derived from an EMBL/GenBank/DDBJ whole genome shotgun (WGS) entry which is preliminary data.</text>
</comment>
<evidence type="ECO:0000256" key="1">
    <source>
        <dbReference type="ARBA" id="ARBA00004584"/>
    </source>
</evidence>
<dbReference type="AlphaFoldDB" id="A0AAD8TU73"/>
<comment type="subunit">
    <text evidence="9">Component of the NDC80 complex.</text>
</comment>
<organism evidence="12 13">
    <name type="scientific">Lolium multiflorum</name>
    <name type="common">Italian ryegrass</name>
    <name type="synonym">Lolium perenne subsp. multiflorum</name>
    <dbReference type="NCBI Taxonomy" id="4521"/>
    <lineage>
        <taxon>Eukaryota</taxon>
        <taxon>Viridiplantae</taxon>
        <taxon>Streptophyta</taxon>
        <taxon>Embryophyta</taxon>
        <taxon>Tracheophyta</taxon>
        <taxon>Spermatophyta</taxon>
        <taxon>Magnoliopsida</taxon>
        <taxon>Liliopsida</taxon>
        <taxon>Poales</taxon>
        <taxon>Poaceae</taxon>
        <taxon>BOP clade</taxon>
        <taxon>Pooideae</taxon>
        <taxon>Poodae</taxon>
        <taxon>Poeae</taxon>
        <taxon>Poeae Chloroplast Group 2 (Poeae type)</taxon>
        <taxon>Loliodinae</taxon>
        <taxon>Loliinae</taxon>
        <taxon>Lolium</taxon>
    </lineage>
</organism>
<evidence type="ECO:0000256" key="4">
    <source>
        <dbReference type="ARBA" id="ARBA00022618"/>
    </source>
</evidence>
<gene>
    <name evidence="12" type="ORF">QYE76_008840</name>
</gene>
<keyword evidence="4 9" id="KW-0132">Cell division</keyword>
<keyword evidence="6" id="KW-0175">Coiled coil</keyword>
<sequence length="314" mass="34400">MAAAGSESKMQADLPAQRAACERQIAAGRDPSAWAAFRAGLHSARSGAHQTFDRKGDLAGLQKQLRDLEADLAQTLSLKIAKERKRERIRESISASAAASEQLRNTVADQRNRRVQHAAVVSRALDAAEALETKDSEDGQWRKDIDKAVSWYQQFAGFQVVEEVRGVRFIFDKVDSQAPEKEFSMVLNFDKDSEELLKDLNLANDLPKFVRITRERIQAALMNGTLPVSTTVCPDASPLPISSPPMMSVDSSSRNDADQSHSQSKNKKKALPAKRRASALSAASPGSVRRSHAFRETCESSEEADPDPGTLSPD</sequence>
<feature type="compositionally biased region" description="Basic residues" evidence="10">
    <location>
        <begin position="264"/>
        <end position="277"/>
    </location>
</feature>
<dbReference type="Pfam" id="PF08234">
    <property type="entry name" value="Spindle_Spc25"/>
    <property type="match status" value="1"/>
</dbReference>
<dbReference type="EMBL" id="JAUUTY010000001">
    <property type="protein sequence ID" value="KAK1692143.1"/>
    <property type="molecule type" value="Genomic_DNA"/>
</dbReference>
<keyword evidence="13" id="KW-1185">Reference proteome</keyword>
<dbReference type="PANTHER" id="PTHR14281:SF1">
    <property type="entry name" value="KINETOCHORE PROTEIN SPC25"/>
    <property type="match status" value="1"/>
</dbReference>
<feature type="region of interest" description="Disordered" evidence="10">
    <location>
        <begin position="236"/>
        <end position="314"/>
    </location>
</feature>
<dbReference type="Proteomes" id="UP001231189">
    <property type="component" value="Unassembled WGS sequence"/>
</dbReference>
<keyword evidence="8 9" id="KW-0137">Centromere</keyword>
<evidence type="ECO:0000256" key="2">
    <source>
        <dbReference type="ARBA" id="ARBA00006379"/>
    </source>
</evidence>
<proteinExistence type="inferred from homology"/>
<keyword evidence="7 9" id="KW-0131">Cell cycle</keyword>
<evidence type="ECO:0000259" key="11">
    <source>
        <dbReference type="Pfam" id="PF08234"/>
    </source>
</evidence>
<keyword evidence="9" id="KW-0995">Kinetochore</keyword>
<evidence type="ECO:0000256" key="6">
    <source>
        <dbReference type="ARBA" id="ARBA00023054"/>
    </source>
</evidence>
<evidence type="ECO:0000256" key="3">
    <source>
        <dbReference type="ARBA" id="ARBA00022454"/>
    </source>
</evidence>
<evidence type="ECO:0000313" key="13">
    <source>
        <dbReference type="Proteomes" id="UP001231189"/>
    </source>
</evidence>
<keyword evidence="3 9" id="KW-0158">Chromosome</keyword>
<evidence type="ECO:0000256" key="7">
    <source>
        <dbReference type="ARBA" id="ARBA00023306"/>
    </source>
</evidence>
<reference evidence="12" key="1">
    <citation type="submission" date="2023-07" db="EMBL/GenBank/DDBJ databases">
        <title>A chromosome-level genome assembly of Lolium multiflorum.</title>
        <authorList>
            <person name="Chen Y."/>
            <person name="Copetti D."/>
            <person name="Kolliker R."/>
            <person name="Studer B."/>
        </authorList>
    </citation>
    <scope>NUCLEOTIDE SEQUENCE</scope>
    <source>
        <strain evidence="12">02402/16</strain>
        <tissue evidence="12">Leaf</tissue>
    </source>
</reference>
<evidence type="ECO:0000256" key="10">
    <source>
        <dbReference type="SAM" id="MobiDB-lite"/>
    </source>
</evidence>
<dbReference type="GO" id="GO:0031262">
    <property type="term" value="C:Ndc80 complex"/>
    <property type="evidence" value="ECO:0007669"/>
    <property type="project" value="InterPro"/>
</dbReference>
<evidence type="ECO:0000256" key="8">
    <source>
        <dbReference type="ARBA" id="ARBA00023328"/>
    </source>
</evidence>
<dbReference type="InterPro" id="IPR045143">
    <property type="entry name" value="Spc25"/>
</dbReference>
<dbReference type="CDD" id="cd23784">
    <property type="entry name" value="RWD_Spc25"/>
    <property type="match status" value="1"/>
</dbReference>
<keyword evidence="9" id="KW-0539">Nucleus</keyword>
<comment type="function">
    <text evidence="9">Acts as a component of the essential kinetochore-associated NDC80 complex, which is required for chromosome segregation and spindle checkpoint activity.</text>
</comment>
<dbReference type="GO" id="GO:0007059">
    <property type="term" value="P:chromosome segregation"/>
    <property type="evidence" value="ECO:0007669"/>
    <property type="project" value="InterPro"/>
</dbReference>
<dbReference type="GO" id="GO:0051301">
    <property type="term" value="P:cell division"/>
    <property type="evidence" value="ECO:0007669"/>
    <property type="project" value="UniProtKB-UniRule"/>
</dbReference>
<comment type="subcellular location">
    <subcellularLocation>
        <location evidence="1">Chromosome</location>
        <location evidence="1">Centromere</location>
    </subcellularLocation>
    <subcellularLocation>
        <location evidence="9">Nucleus</location>
    </subcellularLocation>
    <subcellularLocation>
        <location evidence="9">Chromosome</location>
        <location evidence="9">Centromere</location>
        <location evidence="9">Kinetochore</location>
    </subcellularLocation>
</comment>